<proteinExistence type="predicted"/>
<dbReference type="EMBL" id="BSXS01007989">
    <property type="protein sequence ID" value="GME91057.1"/>
    <property type="molecule type" value="Genomic_DNA"/>
</dbReference>
<dbReference type="Proteomes" id="UP001165064">
    <property type="component" value="Unassembled WGS sequence"/>
</dbReference>
<comment type="caution">
    <text evidence="1">The sequence shown here is derived from an EMBL/GenBank/DDBJ whole genome shotgun (WGS) entry which is preliminary data.</text>
</comment>
<keyword evidence="2" id="KW-1185">Reference proteome</keyword>
<name>A0ACB5TMN4_AMBMO</name>
<accession>A0ACB5TMN4</accession>
<protein>
    <submittedName>
        <fullName evidence="1">Unnamed protein product</fullName>
    </submittedName>
</protein>
<evidence type="ECO:0000313" key="2">
    <source>
        <dbReference type="Proteomes" id="UP001165064"/>
    </source>
</evidence>
<evidence type="ECO:0000313" key="1">
    <source>
        <dbReference type="EMBL" id="GME91057.1"/>
    </source>
</evidence>
<organism evidence="1 2">
    <name type="scientific">Ambrosiozyma monospora</name>
    <name type="common">Yeast</name>
    <name type="synonym">Endomycopsis monosporus</name>
    <dbReference type="NCBI Taxonomy" id="43982"/>
    <lineage>
        <taxon>Eukaryota</taxon>
        <taxon>Fungi</taxon>
        <taxon>Dikarya</taxon>
        <taxon>Ascomycota</taxon>
        <taxon>Saccharomycotina</taxon>
        <taxon>Pichiomycetes</taxon>
        <taxon>Pichiales</taxon>
        <taxon>Pichiaceae</taxon>
        <taxon>Ambrosiozyma</taxon>
    </lineage>
</organism>
<sequence>MVEVINSTTFPTYKEKTESLETQEKYELISNSLIQSWDELTSSFESENDVVDYLKKFLEFKNKYLTGNPQKPDESFQTALTRCVEQWKQTQKEQEQAKKLIPAPPKADAMYKRDQLIDHRKKTSRLEWLNAKPEVHEEYLAFANEISRNWSAFVESVPNANYRRAWMWKFMTFKKEYLNRNPRVSKNGVLESYESVAERCVDALKKQSKS</sequence>
<reference evidence="1" key="1">
    <citation type="submission" date="2023-04" db="EMBL/GenBank/DDBJ databases">
        <title>Ambrosiozyma monospora NBRC 10751.</title>
        <authorList>
            <person name="Ichikawa N."/>
            <person name="Sato H."/>
            <person name="Tonouchi N."/>
        </authorList>
    </citation>
    <scope>NUCLEOTIDE SEQUENCE</scope>
    <source>
        <strain evidence="1">NBRC 10751</strain>
    </source>
</reference>
<gene>
    <name evidence="1" type="ORF">Amon02_000883200</name>
</gene>